<sequence length="499" mass="54676">MSGKKYVPEGVYLVCDKGAKPSELKILYYEETFIYGEKIATSADKIFIANFDPFGACACANGSPCTAPVTDWTNVTDGITLNGNDLLLEDSELPCTLGGNIKIFFSLAAATAAVPKPEKNFFEKMFDALPEGIFKTYVDFEIGVAQGLWKGLKGTVTGIVDLVVWSGKHTLPYIILNPQGFKEQLEKDKKTLEAIGNVAEKAGTWAYRNSAVNMLNDPSDYIAAQQENSVMAGKLMEKASNMSTREWGDVTGQIFFEVALEVGTAGVASTLTAVKAADRSLDVIKTVNALDNATDGIKVLENAEDLIDAGRGLENMHSPMPEELGDVVNLENVFDKSNYKLGDGEKLGDFGEVIVEDMLTLDGYDEFYRVQNNSGNGVDIIAKNKNGDIIKGEVKTTQQDKLWNNGEPKEIPMSKAQREMGGENYTNDRINKAANEEDGYTDGNSSVEARNAQDAIRDAEFDGKKVENKKYDVHVDSEGNLRDKPITRDWEPKPSKKKD</sequence>
<evidence type="ECO:0008006" key="4">
    <source>
        <dbReference type="Google" id="ProtNLM"/>
    </source>
</evidence>
<evidence type="ECO:0000313" key="3">
    <source>
        <dbReference type="Proteomes" id="UP000030786"/>
    </source>
</evidence>
<dbReference type="AlphaFoldDB" id="A0AAU8RIP5"/>
<evidence type="ECO:0000256" key="1">
    <source>
        <dbReference type="SAM" id="MobiDB-lite"/>
    </source>
</evidence>
<dbReference type="Proteomes" id="UP000030786">
    <property type="component" value="Chromosome"/>
</dbReference>
<dbReference type="KEGG" id="cbat:M666_12735"/>
<dbReference type="EMBL" id="CP009976">
    <property type="protein sequence ID" value="AIZ42370.1"/>
    <property type="molecule type" value="Genomic_DNA"/>
</dbReference>
<dbReference type="Pfam" id="PF14107">
    <property type="entry name" value="DUF4280"/>
    <property type="match status" value="1"/>
</dbReference>
<reference evidence="2 3" key="1">
    <citation type="journal article" date="2014" name="Environ. Microbiol.">
        <title>Contrasting genomic patterns and infection strategies of two co-existing Bacteroidetes podovirus genera.</title>
        <authorList>
            <person name="Holmfeldt K."/>
            <person name="Howard-Varona C."/>
            <person name="Solonenko N."/>
            <person name="Sullivan M.B."/>
        </authorList>
    </citation>
    <scope>NUCLEOTIDE SEQUENCE [LARGE SCALE GENOMIC DNA]</scope>
    <source>
        <strain evidence="2 3">18</strain>
    </source>
</reference>
<organism evidence="2 3">
    <name type="scientific">Cellulophaga baltica 18</name>
    <dbReference type="NCBI Taxonomy" id="1348584"/>
    <lineage>
        <taxon>Bacteria</taxon>
        <taxon>Pseudomonadati</taxon>
        <taxon>Bacteroidota</taxon>
        <taxon>Flavobacteriia</taxon>
        <taxon>Flavobacteriales</taxon>
        <taxon>Flavobacteriaceae</taxon>
        <taxon>Cellulophaga</taxon>
    </lineage>
</organism>
<feature type="region of interest" description="Disordered" evidence="1">
    <location>
        <begin position="428"/>
        <end position="499"/>
    </location>
</feature>
<protein>
    <recommendedName>
        <fullName evidence="4">DUF4280 domain-containing protein</fullName>
    </recommendedName>
</protein>
<dbReference type="RefSeq" id="WP_029446164.1">
    <property type="nucleotide sequence ID" value="NZ_CP009976.1"/>
</dbReference>
<gene>
    <name evidence="2" type="ORF">M666_12735</name>
</gene>
<proteinExistence type="predicted"/>
<evidence type="ECO:0000313" key="2">
    <source>
        <dbReference type="EMBL" id="AIZ42370.1"/>
    </source>
</evidence>
<feature type="compositionally biased region" description="Basic and acidic residues" evidence="1">
    <location>
        <begin position="455"/>
        <end position="499"/>
    </location>
</feature>
<accession>A0AAU8RIP5</accession>
<name>A0AAU8RIP5_9FLAO</name>
<dbReference type="GeneID" id="78061606"/>
<dbReference type="InterPro" id="IPR025460">
    <property type="entry name" value="DUF4280"/>
</dbReference>